<evidence type="ECO:0000256" key="3">
    <source>
        <dbReference type="ARBA" id="ARBA00022490"/>
    </source>
</evidence>
<evidence type="ECO:0000256" key="1">
    <source>
        <dbReference type="ARBA" id="ARBA00004496"/>
    </source>
</evidence>
<dbReference type="Proteomes" id="UP001190465">
    <property type="component" value="Chromosome"/>
</dbReference>
<dbReference type="EMBL" id="OY726397">
    <property type="protein sequence ID" value="CAJ1494505.1"/>
    <property type="molecule type" value="Genomic_DNA"/>
</dbReference>
<dbReference type="Pfam" id="PF14011">
    <property type="entry name" value="ESX-1_EspG"/>
    <property type="match status" value="1"/>
</dbReference>
<evidence type="ECO:0000256" key="2">
    <source>
        <dbReference type="ARBA" id="ARBA00006411"/>
    </source>
</evidence>
<protein>
    <submittedName>
        <fullName evidence="5">ESX secretion-associated protein EspG</fullName>
    </submittedName>
</protein>
<name>A0ABM9L891_9MYCO</name>
<evidence type="ECO:0000256" key="4">
    <source>
        <dbReference type="ARBA" id="ARBA00023186"/>
    </source>
</evidence>
<comment type="subcellular location">
    <subcellularLocation>
        <location evidence="1">Cytoplasm</location>
    </subcellularLocation>
</comment>
<dbReference type="RefSeq" id="WP_308480454.1">
    <property type="nucleotide sequence ID" value="NZ_OY726397.1"/>
</dbReference>
<accession>A0ABM9L891</accession>
<comment type="similarity">
    <text evidence="2">Belongs to the EspG family.</text>
</comment>
<proteinExistence type="inferred from homology"/>
<keyword evidence="6" id="KW-1185">Reference proteome</keyword>
<reference evidence="5 6" key="1">
    <citation type="submission" date="2023-08" db="EMBL/GenBank/DDBJ databases">
        <authorList>
            <person name="Folkvardsen B D."/>
            <person name="Norman A."/>
        </authorList>
    </citation>
    <scope>NUCLEOTIDE SEQUENCE [LARGE SCALE GENOMIC DNA]</scope>
    <source>
        <strain evidence="5 6">Mu0053</strain>
    </source>
</reference>
<keyword evidence="4" id="KW-0143">Chaperone</keyword>
<sequence>MLTTTIDGLFVLQVLSGIEVLAPELGLRPHLPSVESKEAALELPIAAELREQGVIDEAGGVDGPVLEWLTVVARRDVALLLHVLTPDHDGQPRRVLLARYAQWWVALERTDHLIRLSPAGTATAEGTASTVVTDQLNRLCGSQAPAPLRPVTLDAAALVESVQDRDGLRRYLMTQSLDADQIRLLVLAGDPSQSAQASIAAVQSGVATESPTRAVSGADSAAIVDTPEGRLVYETIRRDGKKWLLVSPGTTKCIADAVGQILRGLPASADWYSYRKVV</sequence>
<dbReference type="InterPro" id="IPR025734">
    <property type="entry name" value="EspG"/>
</dbReference>
<organism evidence="5 6">
    <name type="scientific">[Mycobacterium] burgundiense</name>
    <dbReference type="NCBI Taxonomy" id="3064286"/>
    <lineage>
        <taxon>Bacteria</taxon>
        <taxon>Bacillati</taxon>
        <taxon>Actinomycetota</taxon>
        <taxon>Actinomycetes</taxon>
        <taxon>Mycobacteriales</taxon>
        <taxon>Mycobacteriaceae</taxon>
        <taxon>Mycolicibacterium</taxon>
    </lineage>
</organism>
<gene>
    <name evidence="5" type="ORF">MU0053_000065</name>
</gene>
<keyword evidence="3" id="KW-0963">Cytoplasm</keyword>
<evidence type="ECO:0000313" key="5">
    <source>
        <dbReference type="EMBL" id="CAJ1494505.1"/>
    </source>
</evidence>
<evidence type="ECO:0000313" key="6">
    <source>
        <dbReference type="Proteomes" id="UP001190465"/>
    </source>
</evidence>